<keyword evidence="3" id="KW-1185">Reference proteome</keyword>
<comment type="caution">
    <text evidence="2">The sequence shown here is derived from an EMBL/GenBank/DDBJ whole genome shotgun (WGS) entry which is preliminary data.</text>
</comment>
<evidence type="ECO:0000313" key="3">
    <source>
        <dbReference type="Proteomes" id="UP000727456"/>
    </source>
</evidence>
<gene>
    <name evidence="2" type="ORF">FHS31_001499</name>
</gene>
<dbReference type="EMBL" id="JAAOZC010000003">
    <property type="protein sequence ID" value="NIJ07889.1"/>
    <property type="molecule type" value="Genomic_DNA"/>
</dbReference>
<feature type="region of interest" description="Disordered" evidence="1">
    <location>
        <begin position="1"/>
        <end position="39"/>
    </location>
</feature>
<reference evidence="2 3" key="1">
    <citation type="submission" date="2020-03" db="EMBL/GenBank/DDBJ databases">
        <title>Genomic Encyclopedia of Type Strains, Phase III (KMG-III): the genomes of soil and plant-associated and newly described type strains.</title>
        <authorList>
            <person name="Whitman W."/>
        </authorList>
    </citation>
    <scope>NUCLEOTIDE SEQUENCE [LARGE SCALE GENOMIC DNA]</scope>
    <source>
        <strain evidence="2 3">CECT 8804</strain>
    </source>
</reference>
<dbReference type="Proteomes" id="UP000727456">
    <property type="component" value="Unassembled WGS sequence"/>
</dbReference>
<protein>
    <submittedName>
        <fullName evidence="2">Uncharacterized protein</fullName>
    </submittedName>
</protein>
<evidence type="ECO:0000313" key="2">
    <source>
        <dbReference type="EMBL" id="NIJ07889.1"/>
    </source>
</evidence>
<proteinExistence type="predicted"/>
<accession>A0ABX0TT15</accession>
<organism evidence="2 3">
    <name type="scientific">Sphingomonas vulcanisoli</name>
    <dbReference type="NCBI Taxonomy" id="1658060"/>
    <lineage>
        <taxon>Bacteria</taxon>
        <taxon>Pseudomonadati</taxon>
        <taxon>Pseudomonadota</taxon>
        <taxon>Alphaproteobacteria</taxon>
        <taxon>Sphingomonadales</taxon>
        <taxon>Sphingomonadaceae</taxon>
        <taxon>Sphingomonas</taxon>
    </lineage>
</organism>
<name>A0ABX0TT15_9SPHN</name>
<evidence type="ECO:0000256" key="1">
    <source>
        <dbReference type="SAM" id="MobiDB-lite"/>
    </source>
</evidence>
<sequence length="39" mass="4018">MELASLATTPNPSSEEEGLSGPHPFGPHSASHFSHASIC</sequence>
<feature type="compositionally biased region" description="Polar residues" evidence="1">
    <location>
        <begin position="1"/>
        <end position="13"/>
    </location>
</feature>